<dbReference type="EMBL" id="SPUK01000008">
    <property type="protein sequence ID" value="TQV95354.1"/>
    <property type="molecule type" value="Genomic_DNA"/>
</dbReference>
<proteinExistence type="predicted"/>
<comment type="caution">
    <text evidence="1">The sequence shown here is derived from an EMBL/GenBank/DDBJ whole genome shotgun (WGS) entry which is preliminary data.</text>
</comment>
<dbReference type="STRING" id="43265.A0A545V0W1"/>
<dbReference type="AlphaFoldDB" id="A0A545V0W1"/>
<evidence type="ECO:0000313" key="2">
    <source>
        <dbReference type="Proteomes" id="UP000315783"/>
    </source>
</evidence>
<name>A0A545V0W1_9HYPO</name>
<dbReference type="Gene3D" id="2.60.40.640">
    <property type="match status" value="1"/>
</dbReference>
<evidence type="ECO:0000313" key="1">
    <source>
        <dbReference type="EMBL" id="TQV95354.1"/>
    </source>
</evidence>
<sequence>MKLNVLFAPGAKSLVYRPGDVVSGAVTIENHVFKEPPSVTATFQGTDKKRLRALAHTCREAAVYRAFWKHAPKDRDITNTNPTLQLFEQSQKLEATSKVPLITDNEENKCFNESTGPCYSTPFRFIFPTSSSRCSCQLPPSLHKTSTYLRVKTEYTVIVTVRYRTFCQIQRSKKIRRELLFRSEPRIEHLKPSAIGCLPANTLLGKTSSSSEGSYGGSSVYQGWLPPYTPSLQLEFSFPSSLIIEKSRIPPIRLTLHTPPEILEISVLHLRSISVQLRSSVAVLFGSPPFELVEDSQCWSSKGVVRIDRECLELDSGSWARCVVAKVLPTCFSCLMELKHSIEVTAGISKDDDVNDTNVSIVYQSIPGCARYGPATYIQLRVANIYDLTGLGWRGDSVRIESSLSCKSVV</sequence>
<organism evidence="1 2">
    <name type="scientific">Cordyceps javanica</name>
    <dbReference type="NCBI Taxonomy" id="43265"/>
    <lineage>
        <taxon>Eukaryota</taxon>
        <taxon>Fungi</taxon>
        <taxon>Dikarya</taxon>
        <taxon>Ascomycota</taxon>
        <taxon>Pezizomycotina</taxon>
        <taxon>Sordariomycetes</taxon>
        <taxon>Hypocreomycetidae</taxon>
        <taxon>Hypocreales</taxon>
        <taxon>Cordycipitaceae</taxon>
        <taxon>Cordyceps</taxon>
    </lineage>
</organism>
<reference evidence="1 2" key="1">
    <citation type="journal article" date="2019" name="Appl. Microbiol. Biotechnol.">
        <title>Genome sequence of Isaria javanica and comparative genome analysis insights into family S53 peptidase evolution in fungal entomopathogens.</title>
        <authorList>
            <person name="Lin R."/>
            <person name="Zhang X."/>
            <person name="Xin B."/>
            <person name="Zou M."/>
            <person name="Gao Y."/>
            <person name="Qin F."/>
            <person name="Hu Q."/>
            <person name="Xie B."/>
            <person name="Cheng X."/>
        </authorList>
    </citation>
    <scope>NUCLEOTIDE SEQUENCE [LARGE SCALE GENOMIC DNA]</scope>
    <source>
        <strain evidence="1 2">IJ1G</strain>
    </source>
</reference>
<dbReference type="Proteomes" id="UP000315783">
    <property type="component" value="Unassembled WGS sequence"/>
</dbReference>
<gene>
    <name evidence="1" type="ORF">IF1G_06341</name>
</gene>
<keyword evidence="2" id="KW-1185">Reference proteome</keyword>
<dbReference type="InterPro" id="IPR014752">
    <property type="entry name" value="Arrestin-like_C"/>
</dbReference>
<protein>
    <recommendedName>
        <fullName evidence="3">Arrestin-like N-terminal domain-containing protein</fullName>
    </recommendedName>
</protein>
<accession>A0A545V0W1</accession>
<evidence type="ECO:0008006" key="3">
    <source>
        <dbReference type="Google" id="ProtNLM"/>
    </source>
</evidence>